<dbReference type="InterPro" id="IPR035979">
    <property type="entry name" value="RBD_domain_sf"/>
</dbReference>
<reference evidence="7" key="1">
    <citation type="submission" date="2025-08" db="UniProtKB">
        <authorList>
            <consortium name="RefSeq"/>
        </authorList>
    </citation>
    <scope>IDENTIFICATION</scope>
    <source>
        <tissue evidence="7">Sperm</tissue>
    </source>
</reference>
<dbReference type="Proteomes" id="UP001318040">
    <property type="component" value="Chromosome 80"/>
</dbReference>
<dbReference type="Gene3D" id="3.30.70.330">
    <property type="match status" value="3"/>
</dbReference>
<name>A0AAJ7XKB6_PETMA</name>
<sequence length="532" mass="56424">MTSVSFFSENLGSAGGDDGGVQSEGENGSLQDRGEPDPDTINMFVGQIPRSWGEMELRQLFQQFGPVYEISIVRDRTQRLPQQGRGEGPAQSRGCCFVTFYTRKAAMEAQNALHNIKILPGMHHPVQMKPADNERSTAEERKLFVGMLAKKLTDGEVSSMFSPYGAVEDCKVLLGPDGLSKGCAFLTYATKAAALKAIKMMHHSQTMEGCRAPLVVKFADTAREKENNRVHHRLSLMQQQQQQLGVMGGGGGGGQLLQTALSAINPQQMGGMNAMQMQALATLATAASGGLGGGGGVGGGLGPLGGGRGGARGKRRDELRLESLRVWAGWVWGGSVGGGGGMGGGGFGGGGSSGSGMGSMGSGSGLGGSRADTMAQAYTGMQQYAASALPSLYGGGQQQQHQQQQHQQGLFQQHQQQQQQHQQGQQQGQQLGFGMAAGSHKEGPEGANLFVYHLPQEFMDCDLMQMFVPFGNVVSAKVFIDRITKISKCFGFVSYDSAASAQAAIQAMNGFQIGMKRLKVQLKRNKNDGKPY</sequence>
<feature type="domain" description="RRM" evidence="5">
    <location>
        <begin position="141"/>
        <end position="221"/>
    </location>
</feature>
<dbReference type="SMART" id="SM00360">
    <property type="entry name" value="RRM"/>
    <property type="match status" value="3"/>
</dbReference>
<dbReference type="SUPFAM" id="SSF54928">
    <property type="entry name" value="RNA-binding domain, RBD"/>
    <property type="match status" value="2"/>
</dbReference>
<protein>
    <submittedName>
        <fullName evidence="7">CUGBP Elav-like family member 2</fullName>
    </submittedName>
</protein>
<dbReference type="AlphaFoldDB" id="A0AAJ7XKB6"/>
<evidence type="ECO:0000256" key="4">
    <source>
        <dbReference type="SAM" id="MobiDB-lite"/>
    </source>
</evidence>
<evidence type="ECO:0000256" key="1">
    <source>
        <dbReference type="ARBA" id="ARBA00022737"/>
    </source>
</evidence>
<organism evidence="6 7">
    <name type="scientific">Petromyzon marinus</name>
    <name type="common">Sea lamprey</name>
    <dbReference type="NCBI Taxonomy" id="7757"/>
    <lineage>
        <taxon>Eukaryota</taxon>
        <taxon>Metazoa</taxon>
        <taxon>Chordata</taxon>
        <taxon>Craniata</taxon>
        <taxon>Vertebrata</taxon>
        <taxon>Cyclostomata</taxon>
        <taxon>Hyperoartia</taxon>
        <taxon>Petromyzontiformes</taxon>
        <taxon>Petromyzontidae</taxon>
        <taxon>Petromyzon</taxon>
    </lineage>
</organism>
<accession>A0AAJ7XKB6</accession>
<dbReference type="GO" id="GO:1990904">
    <property type="term" value="C:ribonucleoprotein complex"/>
    <property type="evidence" value="ECO:0007669"/>
    <property type="project" value="InterPro"/>
</dbReference>
<dbReference type="InterPro" id="IPR012677">
    <property type="entry name" value="Nucleotide-bd_a/b_plait_sf"/>
</dbReference>
<feature type="compositionally biased region" description="Polar residues" evidence="4">
    <location>
        <begin position="1"/>
        <end position="11"/>
    </location>
</feature>
<evidence type="ECO:0000256" key="3">
    <source>
        <dbReference type="PROSITE-ProRule" id="PRU00176"/>
    </source>
</evidence>
<dbReference type="Pfam" id="PF00076">
    <property type="entry name" value="RRM_1"/>
    <property type="match status" value="3"/>
</dbReference>
<dbReference type="InterPro" id="IPR000504">
    <property type="entry name" value="RRM_dom"/>
</dbReference>
<gene>
    <name evidence="7" type="primary">LOC116958697</name>
</gene>
<proteinExistence type="predicted"/>
<dbReference type="PANTHER" id="PTHR24012">
    <property type="entry name" value="RNA BINDING PROTEIN"/>
    <property type="match status" value="1"/>
</dbReference>
<keyword evidence="1" id="KW-0677">Repeat</keyword>
<dbReference type="FunFam" id="3.30.70.330:FF:000013">
    <property type="entry name" value="CUGBP Elav-like family member 1 isoform 2"/>
    <property type="match status" value="1"/>
</dbReference>
<feature type="domain" description="RRM" evidence="5">
    <location>
        <begin position="447"/>
        <end position="525"/>
    </location>
</feature>
<evidence type="ECO:0000256" key="2">
    <source>
        <dbReference type="ARBA" id="ARBA00022884"/>
    </source>
</evidence>
<evidence type="ECO:0000259" key="5">
    <source>
        <dbReference type="PROSITE" id="PS50102"/>
    </source>
</evidence>
<keyword evidence="6" id="KW-1185">Reference proteome</keyword>
<keyword evidence="2 3" id="KW-0694">RNA-binding</keyword>
<dbReference type="InterPro" id="IPR002343">
    <property type="entry name" value="Hud_Sxl_RNA"/>
</dbReference>
<dbReference type="KEGG" id="pmrn:116958697"/>
<feature type="region of interest" description="Disordered" evidence="4">
    <location>
        <begin position="343"/>
        <end position="368"/>
    </location>
</feature>
<dbReference type="PRINTS" id="PR00961">
    <property type="entry name" value="HUDSXLRNA"/>
</dbReference>
<dbReference type="FunFam" id="3.30.70.330:FF:000016">
    <property type="entry name" value="CUGBP Elav-like family member 1 isoform 2"/>
    <property type="match status" value="1"/>
</dbReference>
<feature type="domain" description="RRM" evidence="5">
    <location>
        <begin position="41"/>
        <end position="133"/>
    </location>
</feature>
<evidence type="ECO:0000313" key="6">
    <source>
        <dbReference type="Proteomes" id="UP001318040"/>
    </source>
</evidence>
<evidence type="ECO:0000313" key="7">
    <source>
        <dbReference type="RefSeq" id="XP_032837322.1"/>
    </source>
</evidence>
<feature type="compositionally biased region" description="Low complexity" evidence="4">
    <location>
        <begin position="398"/>
        <end position="434"/>
    </location>
</feature>
<dbReference type="PROSITE" id="PS50102">
    <property type="entry name" value="RRM"/>
    <property type="match status" value="3"/>
</dbReference>
<dbReference type="RefSeq" id="XP_032837322.1">
    <property type="nucleotide sequence ID" value="XM_032981431.1"/>
</dbReference>
<dbReference type="FunFam" id="3.30.70.330:FF:000322">
    <property type="entry name" value="CUGBP Elav-like family member 2"/>
    <property type="match status" value="1"/>
</dbReference>
<dbReference type="GO" id="GO:0003723">
    <property type="term" value="F:RNA binding"/>
    <property type="evidence" value="ECO:0007669"/>
    <property type="project" value="UniProtKB-UniRule"/>
</dbReference>
<feature type="region of interest" description="Disordered" evidence="4">
    <location>
        <begin position="393"/>
        <end position="440"/>
    </location>
</feature>
<feature type="region of interest" description="Disordered" evidence="4">
    <location>
        <begin position="1"/>
        <end position="40"/>
    </location>
</feature>